<dbReference type="KEGG" id="buo:BRPE64_CCDS05380"/>
<reference evidence="1 2" key="1">
    <citation type="journal article" date="2013" name="Genome Announc.">
        <title>Complete Genome Sequence of Burkholderia sp. Strain RPE64, Bacterial Symbiont of the Bean Bug Riptortus pedestris.</title>
        <authorList>
            <person name="Shibata T.F."/>
            <person name="Maeda T."/>
            <person name="Nikoh N."/>
            <person name="Yamaguchi K."/>
            <person name="Oshima K."/>
            <person name="Hattori M."/>
            <person name="Nishiyama T."/>
            <person name="Hasebe M."/>
            <person name="Fukatsu T."/>
            <person name="Kikuchi Y."/>
            <person name="Shigenobu S."/>
        </authorList>
    </citation>
    <scope>NUCLEOTIDE SEQUENCE [LARGE SCALE GENOMIC DNA]</scope>
</reference>
<name>R4X2B1_9BURK</name>
<keyword evidence="2" id="KW-1185">Reference proteome</keyword>
<gene>
    <name evidence="1" type="ORF">BRPE64_CCDS05380</name>
</gene>
<protein>
    <submittedName>
        <fullName evidence="1">Uncharacterized protein</fullName>
    </submittedName>
</protein>
<evidence type="ECO:0000313" key="2">
    <source>
        <dbReference type="Proteomes" id="UP000013966"/>
    </source>
</evidence>
<dbReference type="HOGENOM" id="CLU_3325520_0_0_4"/>
<accession>R4X2B1</accession>
<dbReference type="AlphaFoldDB" id="R4X2B1"/>
<dbReference type="STRING" id="758793.BRPE64_CCDS05380"/>
<dbReference type="EMBL" id="AP013060">
    <property type="protein sequence ID" value="BAN26621.1"/>
    <property type="molecule type" value="Genomic_DNA"/>
</dbReference>
<evidence type="ECO:0000313" key="1">
    <source>
        <dbReference type="EMBL" id="BAN26621.1"/>
    </source>
</evidence>
<dbReference type="PATRIC" id="fig|758793.3.peg.4849"/>
<reference evidence="1 2" key="2">
    <citation type="journal article" date="2018" name="Int. J. Syst. Evol. Microbiol.">
        <title>Burkholderia insecticola sp. nov., a gut symbiotic bacterium of the bean bug Riptortus pedestris.</title>
        <authorList>
            <person name="Takeshita K."/>
            <person name="Tamaki H."/>
            <person name="Ohbayashi T."/>
            <person name="Meng X.-Y."/>
            <person name="Sone T."/>
            <person name="Mitani Y."/>
            <person name="Peeters C."/>
            <person name="Kikuchi Y."/>
            <person name="Vandamme P."/>
        </authorList>
    </citation>
    <scope>NUCLEOTIDE SEQUENCE [LARGE SCALE GENOMIC DNA]</scope>
    <source>
        <strain evidence="1">RPE64</strain>
    </source>
</reference>
<sequence>MRAAARASVPVGLPDLRTNGERKCILRENIDKEKLEKI</sequence>
<dbReference type="Proteomes" id="UP000013966">
    <property type="component" value="Chromosome 3"/>
</dbReference>
<proteinExistence type="predicted"/>
<organism evidence="1 2">
    <name type="scientific">Caballeronia insecticola</name>
    <dbReference type="NCBI Taxonomy" id="758793"/>
    <lineage>
        <taxon>Bacteria</taxon>
        <taxon>Pseudomonadati</taxon>
        <taxon>Pseudomonadota</taxon>
        <taxon>Betaproteobacteria</taxon>
        <taxon>Burkholderiales</taxon>
        <taxon>Burkholderiaceae</taxon>
        <taxon>Caballeronia</taxon>
    </lineage>
</organism>